<dbReference type="EMBL" id="BJXR01000034">
    <property type="protein sequence ID" value="GEN09630.1"/>
    <property type="molecule type" value="Genomic_DNA"/>
</dbReference>
<evidence type="ECO:0000313" key="2">
    <source>
        <dbReference type="Proteomes" id="UP000321514"/>
    </source>
</evidence>
<dbReference type="AlphaFoldDB" id="A0A511T634"/>
<proteinExistence type="predicted"/>
<comment type="caution">
    <text evidence="1">The sequence shown here is derived from an EMBL/GenBank/DDBJ whole genome shotgun (WGS) entry which is preliminary data.</text>
</comment>
<dbReference type="Proteomes" id="UP000321514">
    <property type="component" value="Unassembled WGS sequence"/>
</dbReference>
<evidence type="ECO:0000313" key="1">
    <source>
        <dbReference type="EMBL" id="GEN09630.1"/>
    </source>
</evidence>
<reference evidence="1 2" key="1">
    <citation type="submission" date="2019-07" db="EMBL/GenBank/DDBJ databases">
        <title>Whole genome shotgun sequence of Myxococcus fulvus NBRC 100333.</title>
        <authorList>
            <person name="Hosoyama A."/>
            <person name="Uohara A."/>
            <person name="Ohji S."/>
            <person name="Ichikawa N."/>
        </authorList>
    </citation>
    <scope>NUCLEOTIDE SEQUENCE [LARGE SCALE GENOMIC DNA]</scope>
    <source>
        <strain evidence="1 2">NBRC 100333</strain>
    </source>
</reference>
<accession>A0A511T634</accession>
<name>A0A511T634_MYXFU</name>
<protein>
    <submittedName>
        <fullName evidence="1">Uncharacterized protein</fullName>
    </submittedName>
</protein>
<gene>
    <name evidence="1" type="ORF">MFU01_46670</name>
</gene>
<sequence>MGAPTAHGSGAENEEPTIAEAPRLHLLQVQAPLDVELNDHLLSICVNRPLVANCDYRLTGSSGAVLVPLQGSISIASSLIFDEPSIAQLRLVLSYAGNGRDVTQGNTLSANMAQFWNSVSRSSDRPTHCRNNQSPTIIAEPSTRIYRFGSLYDAFSTTISMQFPYSSP</sequence>
<organism evidence="1 2">
    <name type="scientific">Myxococcus fulvus</name>
    <dbReference type="NCBI Taxonomy" id="33"/>
    <lineage>
        <taxon>Bacteria</taxon>
        <taxon>Pseudomonadati</taxon>
        <taxon>Myxococcota</taxon>
        <taxon>Myxococcia</taxon>
        <taxon>Myxococcales</taxon>
        <taxon>Cystobacterineae</taxon>
        <taxon>Myxococcaceae</taxon>
        <taxon>Myxococcus</taxon>
    </lineage>
</organism>